<sequence length="129" mass="14485">MCSARALPDDPNLWRTEYTGGEGNLALTLDICDILDVLSSSSISQHIANIPQVSTNTLQNYIEDLLDSFYFQGGKKRQAQVGYNVNSFGLRFGKRAAKLEYQNSVKLLFGNKHQFSIPLNVLRHVFCTK</sequence>
<dbReference type="AlphaFoldDB" id="A0A974CH04"/>
<reference evidence="2" key="1">
    <citation type="journal article" date="2016" name="Nature">
        <title>Genome evolution in the allotetraploid frog Xenopus laevis.</title>
        <authorList>
            <person name="Session A.M."/>
            <person name="Uno Y."/>
            <person name="Kwon T."/>
            <person name="Chapman J.A."/>
            <person name="Toyoda A."/>
            <person name="Takahashi S."/>
            <person name="Fukui A."/>
            <person name="Hikosaka A."/>
            <person name="Suzuki A."/>
            <person name="Kondo M."/>
            <person name="van Heeringen S.J."/>
            <person name="Quigley I."/>
            <person name="Heinz S."/>
            <person name="Ogino H."/>
            <person name="Ochi H."/>
            <person name="Hellsten U."/>
            <person name="Lyons J.B."/>
            <person name="Simakov O."/>
            <person name="Putnam N."/>
            <person name="Stites J."/>
            <person name="Kuroki Y."/>
            <person name="Tanaka T."/>
            <person name="Michiue T."/>
            <person name="Watanabe M."/>
            <person name="Bogdanovic O."/>
            <person name="Lister R."/>
            <person name="Georgiou G."/>
            <person name="Paranjpe S.S."/>
            <person name="van Kruijsbergen I."/>
            <person name="Shu S."/>
            <person name="Carlson J."/>
            <person name="Kinoshita T."/>
            <person name="Ohta Y."/>
            <person name="Mawaribuchi S."/>
            <person name="Jenkins J."/>
            <person name="Grimwood J."/>
            <person name="Schmutz J."/>
            <person name="Mitros T."/>
            <person name="Mozaffari S.V."/>
            <person name="Suzuki Y."/>
            <person name="Haramoto Y."/>
            <person name="Yamamoto T.S."/>
            <person name="Takagi C."/>
            <person name="Heald R."/>
            <person name="Miller K."/>
            <person name="Haudenschild C."/>
            <person name="Kitzman J."/>
            <person name="Nakayama T."/>
            <person name="Izutsu Y."/>
            <person name="Robert J."/>
            <person name="Fortriede J."/>
            <person name="Burns K."/>
            <person name="Lotay V."/>
            <person name="Karimi K."/>
            <person name="Yasuoka Y."/>
            <person name="Dichmann D.S."/>
            <person name="Flajnik M.F."/>
            <person name="Houston D.W."/>
            <person name="Shendure J."/>
            <person name="DuPasquier L."/>
            <person name="Vize P.D."/>
            <person name="Zorn A.M."/>
            <person name="Ito M."/>
            <person name="Marcotte E.M."/>
            <person name="Wallingford J.B."/>
            <person name="Ito Y."/>
            <person name="Asashima M."/>
            <person name="Ueno N."/>
            <person name="Matsuda Y."/>
            <person name="Veenstra G.J."/>
            <person name="Fujiyama A."/>
            <person name="Harland R.M."/>
            <person name="Taira M."/>
            <person name="Rokhsar D.S."/>
        </authorList>
    </citation>
    <scope>NUCLEOTIDE SEQUENCE [LARGE SCALE GENOMIC DNA]</scope>
    <source>
        <strain evidence="2">J</strain>
    </source>
</reference>
<dbReference type="Proteomes" id="UP000694892">
    <property type="component" value="Chromosome 7L"/>
</dbReference>
<evidence type="ECO:0000313" key="2">
    <source>
        <dbReference type="Proteomes" id="UP000694892"/>
    </source>
</evidence>
<protein>
    <submittedName>
        <fullName evidence="1">Uncharacterized protein</fullName>
    </submittedName>
</protein>
<gene>
    <name evidence="1" type="ORF">XELAEV_18036098mg</name>
</gene>
<evidence type="ECO:0000313" key="1">
    <source>
        <dbReference type="EMBL" id="OCT73119.1"/>
    </source>
</evidence>
<dbReference type="EMBL" id="CM004478">
    <property type="protein sequence ID" value="OCT73119.1"/>
    <property type="molecule type" value="Genomic_DNA"/>
</dbReference>
<organism evidence="1 2">
    <name type="scientific">Xenopus laevis</name>
    <name type="common">African clawed frog</name>
    <dbReference type="NCBI Taxonomy" id="8355"/>
    <lineage>
        <taxon>Eukaryota</taxon>
        <taxon>Metazoa</taxon>
        <taxon>Chordata</taxon>
        <taxon>Craniata</taxon>
        <taxon>Vertebrata</taxon>
        <taxon>Euteleostomi</taxon>
        <taxon>Amphibia</taxon>
        <taxon>Batrachia</taxon>
        <taxon>Anura</taxon>
        <taxon>Pipoidea</taxon>
        <taxon>Pipidae</taxon>
        <taxon>Xenopodinae</taxon>
        <taxon>Xenopus</taxon>
        <taxon>Xenopus</taxon>
    </lineage>
</organism>
<proteinExistence type="predicted"/>
<dbReference type="OMA" id="RQAQVGY"/>
<accession>A0A974CH04</accession>
<name>A0A974CH04_XENLA</name>